<dbReference type="FunFam" id="3.30.460.10:FF:000019">
    <property type="entry name" value="tRNA nucleotidyltransferase cca2"/>
    <property type="match status" value="1"/>
</dbReference>
<evidence type="ECO:0000256" key="10">
    <source>
        <dbReference type="ARBA" id="ARBA00077436"/>
    </source>
</evidence>
<evidence type="ECO:0000256" key="12">
    <source>
        <dbReference type="ARBA" id="ARBA00082324"/>
    </source>
</evidence>
<dbReference type="GO" id="GO:0052929">
    <property type="term" value="F:ATP:3'-cytidine-cytidine-tRNA adenylyltransferase activity"/>
    <property type="evidence" value="ECO:0007669"/>
    <property type="project" value="TreeGrafter"/>
</dbReference>
<dbReference type="Proteomes" id="UP000449547">
    <property type="component" value="Unassembled WGS sequence"/>
</dbReference>
<evidence type="ECO:0000256" key="11">
    <source>
        <dbReference type="ARBA" id="ARBA00080500"/>
    </source>
</evidence>
<proteinExistence type="inferred from homology"/>
<dbReference type="GO" id="GO:0003723">
    <property type="term" value="F:RNA binding"/>
    <property type="evidence" value="ECO:0007669"/>
    <property type="project" value="UniProtKB-KW"/>
</dbReference>
<gene>
    <name evidence="16" type="ORF">DIURU_003399</name>
</gene>
<organism evidence="16 17">
    <name type="scientific">Diutina rugosa</name>
    <name type="common">Yeast</name>
    <name type="synonym">Candida rugosa</name>
    <dbReference type="NCBI Taxonomy" id="5481"/>
    <lineage>
        <taxon>Eukaryota</taxon>
        <taxon>Fungi</taxon>
        <taxon>Dikarya</taxon>
        <taxon>Ascomycota</taxon>
        <taxon>Saccharomycotina</taxon>
        <taxon>Pichiomycetes</taxon>
        <taxon>Debaryomycetaceae</taxon>
        <taxon>Diutina</taxon>
    </lineage>
</organism>
<evidence type="ECO:0000256" key="8">
    <source>
        <dbReference type="ARBA" id="ARBA00072969"/>
    </source>
</evidence>
<evidence type="ECO:0000313" key="17">
    <source>
        <dbReference type="Proteomes" id="UP000449547"/>
    </source>
</evidence>
<dbReference type="InterPro" id="IPR002646">
    <property type="entry name" value="PolA_pol_head_dom"/>
</dbReference>
<dbReference type="Pfam" id="PF12627">
    <property type="entry name" value="PolyA_pol_RNAbd"/>
    <property type="match status" value="1"/>
</dbReference>
<dbReference type="RefSeq" id="XP_034011652.1">
    <property type="nucleotide sequence ID" value="XM_034156156.1"/>
</dbReference>
<dbReference type="AlphaFoldDB" id="A0A642UL52"/>
<dbReference type="InterPro" id="IPR032828">
    <property type="entry name" value="PolyA_RNA-bd"/>
</dbReference>
<dbReference type="EMBL" id="SWFT01000105">
    <property type="protein sequence ID" value="KAA8901029.1"/>
    <property type="molecule type" value="Genomic_DNA"/>
</dbReference>
<dbReference type="VEuPathDB" id="FungiDB:DIURU_003399"/>
<dbReference type="InterPro" id="IPR043519">
    <property type="entry name" value="NT_sf"/>
</dbReference>
<dbReference type="Gene3D" id="3.30.460.10">
    <property type="entry name" value="Beta Polymerase, domain 2"/>
    <property type="match status" value="1"/>
</dbReference>
<keyword evidence="3" id="KW-0547">Nucleotide-binding</keyword>
<evidence type="ECO:0000259" key="14">
    <source>
        <dbReference type="Pfam" id="PF01743"/>
    </source>
</evidence>
<comment type="function">
    <text evidence="6">Nucleotidyltransferase that catalyzes the addition and repair of the essential 3'-terminal CCA sequence in tRNAs, which is necessary for the attachment of amino acids to the 3' terminus of tRNA molecules, using CTP and ATP as substrates. tRNA 3'-terminal CCA addition is required both for tRNA processing and repair. Also involved in tRNA surveillance by mediating tandem CCA addition to generate a CCACCA at the 3' terminus of unstable tRNAs. While stable tRNAs receive only 3'-terminal CCA, unstable tRNAs are marked with CCACCA and rapidly degraded. The structural flexibility of RNA controls the choice between CCA versus CCACCA addition: following the first CCA addition cycle, nucleotide-binding to the active site triggers a clockwise screw motion, producing torque on the RNA. This ejects stable RNAs, whereas unstable RNAs are refolded while bound to the enzyme and subjected to a second CCA catalytic cycle.</text>
</comment>
<accession>A0A642UL52</accession>
<keyword evidence="2 13" id="KW-0808">Transferase</keyword>
<dbReference type="GO" id="GO:0004810">
    <property type="term" value="F:CCA tRNA nucleotidyltransferase activity"/>
    <property type="evidence" value="ECO:0007669"/>
    <property type="project" value="UniProtKB-EC"/>
</dbReference>
<evidence type="ECO:0000256" key="6">
    <source>
        <dbReference type="ARBA" id="ARBA00056517"/>
    </source>
</evidence>
<reference evidence="16 17" key="1">
    <citation type="submission" date="2019-07" db="EMBL/GenBank/DDBJ databases">
        <title>Genome assembly of two rare yeast pathogens: Diutina rugosa and Trichomonascus ciferrii.</title>
        <authorList>
            <person name="Mixao V."/>
            <person name="Saus E."/>
            <person name="Hansen A."/>
            <person name="Lass-Flor C."/>
            <person name="Gabaldon T."/>
        </authorList>
    </citation>
    <scope>NUCLEOTIDE SEQUENCE [LARGE SCALE GENOMIC DNA]</scope>
    <source>
        <strain evidence="16 17">CBS 613</strain>
    </source>
</reference>
<protein>
    <recommendedName>
        <fullName evidence="8">CCA tRNA nucleotidyltransferase, mitochondrial</fullName>
        <ecNumber evidence="7">2.7.7.72</ecNumber>
    </recommendedName>
    <alternativeName>
        <fullName evidence="10">CCA-adding enzyme</fullName>
    </alternativeName>
    <alternativeName>
        <fullName evidence="9">tRNA CCA-pyrophosphorylase</fullName>
    </alternativeName>
    <alternativeName>
        <fullName evidence="11">tRNA adenylyltransferase</fullName>
    </alternativeName>
    <alternativeName>
        <fullName evidence="12">tRNA nucleotidyltransferase</fullName>
    </alternativeName>
</protein>
<dbReference type="OrthoDB" id="445712at2759"/>
<keyword evidence="4 13" id="KW-0694">RNA-binding</keyword>
<evidence type="ECO:0000256" key="2">
    <source>
        <dbReference type="ARBA" id="ARBA00022679"/>
    </source>
</evidence>
<comment type="similarity">
    <text evidence="1 13">Belongs to the tRNA nucleotidyltransferase/poly(A) polymerase family.</text>
</comment>
<evidence type="ECO:0000256" key="13">
    <source>
        <dbReference type="RuleBase" id="RU003953"/>
    </source>
</evidence>
<dbReference type="Gene3D" id="1.10.3090.10">
    <property type="entry name" value="cca-adding enzyme, domain 2"/>
    <property type="match status" value="1"/>
</dbReference>
<feature type="domain" description="tRNA nucleotidyltransferase/poly(A) polymerase RNA and SrmB- binding" evidence="15">
    <location>
        <begin position="229"/>
        <end position="287"/>
    </location>
</feature>
<dbReference type="GO" id="GO:0000166">
    <property type="term" value="F:nucleotide binding"/>
    <property type="evidence" value="ECO:0007669"/>
    <property type="project" value="UniProtKB-KW"/>
</dbReference>
<dbReference type="Pfam" id="PF01743">
    <property type="entry name" value="PolyA_pol"/>
    <property type="match status" value="1"/>
</dbReference>
<dbReference type="SUPFAM" id="SSF81301">
    <property type="entry name" value="Nucleotidyltransferase"/>
    <property type="match status" value="1"/>
</dbReference>
<comment type="catalytic activity">
    <reaction evidence="5">
        <text>a tRNA precursor + 2 CTP + ATP = a tRNA with a 3' CCA end + 3 diphosphate</text>
        <dbReference type="Rhea" id="RHEA:14433"/>
        <dbReference type="Rhea" id="RHEA-COMP:10465"/>
        <dbReference type="Rhea" id="RHEA-COMP:10468"/>
        <dbReference type="ChEBI" id="CHEBI:30616"/>
        <dbReference type="ChEBI" id="CHEBI:33019"/>
        <dbReference type="ChEBI" id="CHEBI:37563"/>
        <dbReference type="ChEBI" id="CHEBI:74896"/>
        <dbReference type="ChEBI" id="CHEBI:83071"/>
        <dbReference type="EC" id="2.7.7.72"/>
    </reaction>
</comment>
<name>A0A642UL52_DIURU</name>
<dbReference type="PANTHER" id="PTHR13734:SF5">
    <property type="entry name" value="CCA TRNA NUCLEOTIDYLTRANSFERASE, MITOCHONDRIAL"/>
    <property type="match status" value="1"/>
</dbReference>
<evidence type="ECO:0000313" key="16">
    <source>
        <dbReference type="EMBL" id="KAA8901029.1"/>
    </source>
</evidence>
<keyword evidence="17" id="KW-1185">Reference proteome</keyword>
<evidence type="ECO:0000256" key="9">
    <source>
        <dbReference type="ARBA" id="ARBA00076038"/>
    </source>
</evidence>
<evidence type="ECO:0000256" key="7">
    <source>
        <dbReference type="ARBA" id="ARBA00066885"/>
    </source>
</evidence>
<dbReference type="CDD" id="cd05398">
    <property type="entry name" value="NT_ClassII-CCAase"/>
    <property type="match status" value="1"/>
</dbReference>
<dbReference type="PANTHER" id="PTHR13734">
    <property type="entry name" value="TRNA-NUCLEOTIDYLTRANSFERASE"/>
    <property type="match status" value="1"/>
</dbReference>
<evidence type="ECO:0000256" key="4">
    <source>
        <dbReference type="ARBA" id="ARBA00022884"/>
    </source>
</evidence>
<evidence type="ECO:0000259" key="15">
    <source>
        <dbReference type="Pfam" id="PF12627"/>
    </source>
</evidence>
<dbReference type="GO" id="GO:0052927">
    <property type="term" value="F:CC tRNA cytidylyltransferase activity"/>
    <property type="evidence" value="ECO:0007669"/>
    <property type="project" value="TreeGrafter"/>
</dbReference>
<comment type="caution">
    <text evidence="16">The sequence shown here is derived from an EMBL/GenBank/DDBJ whole genome shotgun (WGS) entry which is preliminary data.</text>
</comment>
<evidence type="ECO:0000256" key="5">
    <source>
        <dbReference type="ARBA" id="ARBA00050431"/>
    </source>
</evidence>
<feature type="domain" description="Poly A polymerase head" evidence="14">
    <location>
        <begin position="61"/>
        <end position="201"/>
    </location>
</feature>
<dbReference type="GeneID" id="54782050"/>
<sequence length="586" mass="66866">MLRLAKRVKTERFQSYRYLISAKTMREVHPIKLNDTETQIRDVLVDFCQHYNSNHTPPLELRITGGWVRDKLLGNESHDIDIAIDHMTGEDFATQLHSWLSSHRPELSLKAIHTIKKNPEKSKHLETCTTKLFGCDIDFVNLRSESYGENSRVPIIKFGSAEEDALRRDATLNALFYNLNQDKIEDFTGRGLDDLKQGILRTPLSPKQTFLDDPLRVLRLIRFACRFKFEIDAETLEAMSEPEIKEALKSKISRERVGIELEKILEGDYPEYGLQLINYLGLAKSIFNAGDQQPLLQQLNEVQDINKLNSGFDKLGHQINLATAVYSKYRLLKGSSNLFSSLRDQRLFWLAVILAPFGDLKLRMNPKKDMKVSGVQILLREGVKFGNKENDIVATLVTNHVNCSKELESYLGEVDQVSDNLNATSLEDVKPMTTSLSRSQIGFYLRKFGSNAQLNLELNCFLEILDRLAECKIETAKPDPNEATRIEPEDTVESIIALTILRYNRLRETIKKLNLSNVDTLKPIVDGKLMIQIVKGMGPEYSKVKGGQWMSGFLEDVLKWQLDHPDGTASEATDWIKQEIPKRNII</sequence>
<dbReference type="GO" id="GO:0001680">
    <property type="term" value="P:tRNA 3'-terminal CCA addition"/>
    <property type="evidence" value="ECO:0007669"/>
    <property type="project" value="TreeGrafter"/>
</dbReference>
<dbReference type="SUPFAM" id="SSF81891">
    <property type="entry name" value="Poly A polymerase C-terminal region-like"/>
    <property type="match status" value="1"/>
</dbReference>
<dbReference type="EC" id="2.7.7.72" evidence="7"/>
<evidence type="ECO:0000256" key="1">
    <source>
        <dbReference type="ARBA" id="ARBA00007265"/>
    </source>
</evidence>
<evidence type="ECO:0000256" key="3">
    <source>
        <dbReference type="ARBA" id="ARBA00022741"/>
    </source>
</evidence>
<dbReference type="OMA" id="ATREDCF"/>
<dbReference type="GO" id="GO:0005739">
    <property type="term" value="C:mitochondrion"/>
    <property type="evidence" value="ECO:0007669"/>
    <property type="project" value="UniProtKB-ARBA"/>
</dbReference>